<dbReference type="SUPFAM" id="SSF46626">
    <property type="entry name" value="Cytochrome c"/>
    <property type="match status" value="1"/>
</dbReference>
<keyword evidence="3" id="KW-0479">Metal-binding</keyword>
<protein>
    <submittedName>
        <fullName evidence="7">Cytochrome c5 family protein</fullName>
    </submittedName>
</protein>
<accession>A0A5C7S6X5</accession>
<feature type="domain" description="Cytochrome c" evidence="6">
    <location>
        <begin position="56"/>
        <end position="130"/>
    </location>
</feature>
<evidence type="ECO:0000256" key="2">
    <source>
        <dbReference type="ARBA" id="ARBA00022617"/>
    </source>
</evidence>
<evidence type="ECO:0000256" key="5">
    <source>
        <dbReference type="ARBA" id="ARBA00023004"/>
    </source>
</evidence>
<keyword evidence="2" id="KW-0349">Heme</keyword>
<dbReference type="GO" id="GO:0005506">
    <property type="term" value="F:iron ion binding"/>
    <property type="evidence" value="ECO:0007669"/>
    <property type="project" value="InterPro"/>
</dbReference>
<keyword evidence="1" id="KW-0813">Transport</keyword>
<evidence type="ECO:0000259" key="6">
    <source>
        <dbReference type="Pfam" id="PF13442"/>
    </source>
</evidence>
<dbReference type="InterPro" id="IPR002323">
    <property type="entry name" value="Cyt_CIE"/>
</dbReference>
<evidence type="ECO:0000313" key="8">
    <source>
        <dbReference type="Proteomes" id="UP000321192"/>
    </source>
</evidence>
<proteinExistence type="predicted"/>
<evidence type="ECO:0000256" key="1">
    <source>
        <dbReference type="ARBA" id="ARBA00022448"/>
    </source>
</evidence>
<evidence type="ECO:0000313" key="7">
    <source>
        <dbReference type="EMBL" id="TXH79303.1"/>
    </source>
</evidence>
<dbReference type="PRINTS" id="PR00607">
    <property type="entry name" value="CYTCHROMECIE"/>
</dbReference>
<comment type="caution">
    <text evidence="7">The sequence shown here is derived from an EMBL/GenBank/DDBJ whole genome shotgun (WGS) entry which is preliminary data.</text>
</comment>
<dbReference type="InterPro" id="IPR036909">
    <property type="entry name" value="Cyt_c-like_dom_sf"/>
</dbReference>
<name>A0A5C7S6X5_THASP</name>
<dbReference type="Proteomes" id="UP000321192">
    <property type="component" value="Unassembled WGS sequence"/>
</dbReference>
<dbReference type="AlphaFoldDB" id="A0A5C7S6X5"/>
<dbReference type="InterPro" id="IPR009056">
    <property type="entry name" value="Cyt_c-like_dom"/>
</dbReference>
<keyword evidence="4" id="KW-0249">Electron transport</keyword>
<dbReference type="Gene3D" id="1.10.760.10">
    <property type="entry name" value="Cytochrome c-like domain"/>
    <property type="match status" value="1"/>
</dbReference>
<organism evidence="7 8">
    <name type="scientific">Thauera aminoaromatica</name>
    <dbReference type="NCBI Taxonomy" id="164330"/>
    <lineage>
        <taxon>Bacteria</taxon>
        <taxon>Pseudomonadati</taxon>
        <taxon>Pseudomonadota</taxon>
        <taxon>Betaproteobacteria</taxon>
        <taxon>Rhodocyclales</taxon>
        <taxon>Zoogloeaceae</taxon>
        <taxon>Thauera</taxon>
    </lineage>
</organism>
<dbReference type="Pfam" id="PF13442">
    <property type="entry name" value="Cytochrome_CBB3"/>
    <property type="match status" value="1"/>
</dbReference>
<evidence type="ECO:0000256" key="4">
    <source>
        <dbReference type="ARBA" id="ARBA00022982"/>
    </source>
</evidence>
<evidence type="ECO:0000256" key="3">
    <source>
        <dbReference type="ARBA" id="ARBA00022723"/>
    </source>
</evidence>
<reference evidence="7 8" key="1">
    <citation type="submission" date="2018-09" db="EMBL/GenBank/DDBJ databases">
        <title>Metagenome Assembled Genomes from an Advanced Water Purification Facility.</title>
        <authorList>
            <person name="Stamps B.W."/>
            <person name="Spear J.R."/>
        </authorList>
    </citation>
    <scope>NUCLEOTIDE SEQUENCE [LARGE SCALE GENOMIC DNA]</scope>
    <source>
        <strain evidence="7">Bin_27_1</strain>
    </source>
</reference>
<dbReference type="GO" id="GO:0020037">
    <property type="term" value="F:heme binding"/>
    <property type="evidence" value="ECO:0007669"/>
    <property type="project" value="InterPro"/>
</dbReference>
<keyword evidence="5" id="KW-0408">Iron</keyword>
<dbReference type="GO" id="GO:0009055">
    <property type="term" value="F:electron transfer activity"/>
    <property type="evidence" value="ECO:0007669"/>
    <property type="project" value="InterPro"/>
</dbReference>
<dbReference type="EMBL" id="SSFD01000356">
    <property type="protein sequence ID" value="TXH79303.1"/>
    <property type="molecule type" value="Genomic_DNA"/>
</dbReference>
<dbReference type="PANTHER" id="PTHR40942:SF4">
    <property type="entry name" value="CYTOCHROME C5"/>
    <property type="match status" value="1"/>
</dbReference>
<dbReference type="PANTHER" id="PTHR40942">
    <property type="match status" value="1"/>
</dbReference>
<gene>
    <name evidence="7" type="ORF">E6Q80_20885</name>
</gene>
<sequence>MRNSAGRRTSHHTLSGALAMPLPATARRLASRAAPAFLATLVSGIAVADKAPADTPSSGKHVYNEICSACHGQGVPRAPQLGNRRQWAPLIREGQATLTAHAWVGVGGMPPRGGRTDLSLEAFASGVAYMARSAGASWQAPDPALLQRIEAEVRKREARRKTRGSKAG</sequence>